<sequence>MWRTIFNLILVLLVGAAAAFVAAPWFAFRALKADARDGDVQGLAELVDYNAVRGTLKSQLGPTPNATTAPAPTIWTDPIGAMKRALEPLTPPPPAVERYVSAQGLHDLTRGYEPGKAPAEPPQPEGLSDQVLTAAQEPWPSLRYWGPNRSRFVVRGPDKPERETVFTFQRRGWFEWKLVQIRLPDDDEAQP</sequence>
<organism evidence="1 2">
    <name type="scientific">Phenylobacterium glaciei</name>
    <dbReference type="NCBI Taxonomy" id="2803784"/>
    <lineage>
        <taxon>Bacteria</taxon>
        <taxon>Pseudomonadati</taxon>
        <taxon>Pseudomonadota</taxon>
        <taxon>Alphaproteobacteria</taxon>
        <taxon>Caulobacterales</taxon>
        <taxon>Caulobacteraceae</taxon>
        <taxon>Phenylobacterium</taxon>
    </lineage>
</organism>
<dbReference type="Pfam" id="PF11159">
    <property type="entry name" value="DUF2939"/>
    <property type="match status" value="1"/>
</dbReference>
<dbReference type="AlphaFoldDB" id="A0A941CYQ8"/>
<comment type="caution">
    <text evidence="1">The sequence shown here is derived from an EMBL/GenBank/DDBJ whole genome shotgun (WGS) entry which is preliminary data.</text>
</comment>
<dbReference type="InterPro" id="IPR021330">
    <property type="entry name" value="DUF2939"/>
</dbReference>
<dbReference type="Proteomes" id="UP000622580">
    <property type="component" value="Unassembled WGS sequence"/>
</dbReference>
<evidence type="ECO:0000313" key="2">
    <source>
        <dbReference type="Proteomes" id="UP000622580"/>
    </source>
</evidence>
<protein>
    <submittedName>
        <fullName evidence="1">DUF2939 domain-containing protein</fullName>
    </submittedName>
</protein>
<gene>
    <name evidence="1" type="ORF">JKL49_06750</name>
</gene>
<proteinExistence type="predicted"/>
<reference evidence="1" key="1">
    <citation type="submission" date="2021-04" db="EMBL/GenBank/DDBJ databases">
        <title>Draft genome assembly of strain Phenylobacterium sp. 20VBR1 using MiniION and Illumina platforms.</title>
        <authorList>
            <person name="Thomas F.A."/>
            <person name="Krishnan K.P."/>
            <person name="Sinha R.K."/>
        </authorList>
    </citation>
    <scope>NUCLEOTIDE SEQUENCE</scope>
    <source>
        <strain evidence="1">20VBR1</strain>
    </source>
</reference>
<dbReference type="RefSeq" id="WP_215339213.1">
    <property type="nucleotide sequence ID" value="NZ_JAGSGD010000001.1"/>
</dbReference>
<accession>A0A941CYQ8</accession>
<name>A0A941CYQ8_9CAUL</name>
<keyword evidence="2" id="KW-1185">Reference proteome</keyword>
<dbReference type="EMBL" id="JAGSGD010000001">
    <property type="protein sequence ID" value="MBR7619085.1"/>
    <property type="molecule type" value="Genomic_DNA"/>
</dbReference>
<evidence type="ECO:0000313" key="1">
    <source>
        <dbReference type="EMBL" id="MBR7619085.1"/>
    </source>
</evidence>